<evidence type="ECO:0000256" key="1">
    <source>
        <dbReference type="SAM" id="MobiDB-lite"/>
    </source>
</evidence>
<feature type="compositionally biased region" description="Pro residues" evidence="1">
    <location>
        <begin position="43"/>
        <end position="52"/>
    </location>
</feature>
<feature type="region of interest" description="Disordered" evidence="1">
    <location>
        <begin position="1"/>
        <end position="166"/>
    </location>
</feature>
<dbReference type="EMBL" id="LFJN01000025">
    <property type="protein sequence ID" value="KPI37240.1"/>
    <property type="molecule type" value="Genomic_DNA"/>
</dbReference>
<evidence type="ECO:0000313" key="2">
    <source>
        <dbReference type="EMBL" id="KPI37240.1"/>
    </source>
</evidence>
<dbReference type="GeneID" id="28733365"/>
<accession>A0A0N1NYL9</accession>
<feature type="compositionally biased region" description="Basic and acidic residues" evidence="1">
    <location>
        <begin position="144"/>
        <end position="164"/>
    </location>
</feature>
<feature type="compositionally biased region" description="Basic and acidic residues" evidence="1">
    <location>
        <begin position="56"/>
        <end position="70"/>
    </location>
</feature>
<organism evidence="2 3">
    <name type="scientific">Cyphellophora attinorum</name>
    <dbReference type="NCBI Taxonomy" id="1664694"/>
    <lineage>
        <taxon>Eukaryota</taxon>
        <taxon>Fungi</taxon>
        <taxon>Dikarya</taxon>
        <taxon>Ascomycota</taxon>
        <taxon>Pezizomycotina</taxon>
        <taxon>Eurotiomycetes</taxon>
        <taxon>Chaetothyriomycetidae</taxon>
        <taxon>Chaetothyriales</taxon>
        <taxon>Cyphellophoraceae</taxon>
        <taxon>Cyphellophora</taxon>
    </lineage>
</organism>
<gene>
    <name evidence="2" type="ORF">AB675_1584</name>
</gene>
<protein>
    <submittedName>
        <fullName evidence="2">Uncharacterized protein</fullName>
    </submittedName>
</protein>
<name>A0A0N1NYL9_9EURO</name>
<dbReference type="VEuPathDB" id="FungiDB:AB675_1584"/>
<sequence>MCGRVKAQPWLEQWPPKSLPRENDLYGTPAGEKLEIDGGSAPRPQPKPAPPKPPRKREAVVKAGDDRGEQTKAQPWRGQWPPMNAPQENEFYGTPAGEMLEIDGGSAPKPRPAPKPENPKPSPGTGKTSSEGGEGGGAEYVGEQTKRQPWREQWPPKEAPHDNDFYGTFEGKILESMTAVAEVVSQYASSDTTVGLPTRRPSILRTKDK</sequence>
<feature type="region of interest" description="Disordered" evidence="1">
    <location>
        <begin position="190"/>
        <end position="209"/>
    </location>
</feature>
<dbReference type="Proteomes" id="UP000038010">
    <property type="component" value="Unassembled WGS sequence"/>
</dbReference>
<proteinExistence type="predicted"/>
<comment type="caution">
    <text evidence="2">The sequence shown here is derived from an EMBL/GenBank/DDBJ whole genome shotgun (WGS) entry which is preliminary data.</text>
</comment>
<dbReference type="AlphaFoldDB" id="A0A0N1NYL9"/>
<feature type="compositionally biased region" description="Pro residues" evidence="1">
    <location>
        <begin position="109"/>
        <end position="122"/>
    </location>
</feature>
<dbReference type="RefSeq" id="XP_017997203.1">
    <property type="nucleotide sequence ID" value="XM_018141485.1"/>
</dbReference>
<keyword evidence="3" id="KW-1185">Reference proteome</keyword>
<evidence type="ECO:0000313" key="3">
    <source>
        <dbReference type="Proteomes" id="UP000038010"/>
    </source>
</evidence>
<reference evidence="2 3" key="1">
    <citation type="submission" date="2015-06" db="EMBL/GenBank/DDBJ databases">
        <title>Draft genome of the ant-associated black yeast Phialophora attae CBS 131958.</title>
        <authorList>
            <person name="Moreno L.F."/>
            <person name="Stielow B.J."/>
            <person name="de Hoog S."/>
            <person name="Vicente V.A."/>
            <person name="Weiss V.A."/>
            <person name="de Vries M."/>
            <person name="Cruz L.M."/>
            <person name="Souza E.M."/>
        </authorList>
    </citation>
    <scope>NUCLEOTIDE SEQUENCE [LARGE SCALE GENOMIC DNA]</scope>
    <source>
        <strain evidence="2 3">CBS 131958</strain>
    </source>
</reference>